<dbReference type="InterPro" id="IPR021327">
    <property type="entry name" value="DUF2934"/>
</dbReference>
<accession>L0H1T7</accession>
<dbReference type="KEGG" id="tmb:Thimo_2914"/>
<proteinExistence type="predicted"/>
<protein>
    <recommendedName>
        <fullName evidence="3">DUF2934 domain-containing protein</fullName>
    </recommendedName>
</protein>
<gene>
    <name evidence="1" type="ORF">Thimo_2914</name>
</gene>
<evidence type="ECO:0008006" key="3">
    <source>
        <dbReference type="Google" id="ProtNLM"/>
    </source>
</evidence>
<keyword evidence="2" id="KW-1185">Reference proteome</keyword>
<name>L0H1T7_9GAMM</name>
<dbReference type="EMBL" id="CP003051">
    <property type="protein sequence ID" value="AGA91610.1"/>
    <property type="molecule type" value="Genomic_DNA"/>
</dbReference>
<dbReference type="Proteomes" id="UP000010816">
    <property type="component" value="Chromosome"/>
</dbReference>
<dbReference type="STRING" id="765912.Thimo_2914"/>
<evidence type="ECO:0000313" key="1">
    <source>
        <dbReference type="EMBL" id="AGA91610.1"/>
    </source>
</evidence>
<dbReference type="AlphaFoldDB" id="L0H1T7"/>
<organism evidence="1 2">
    <name type="scientific">Thioflavicoccus mobilis 8321</name>
    <dbReference type="NCBI Taxonomy" id="765912"/>
    <lineage>
        <taxon>Bacteria</taxon>
        <taxon>Pseudomonadati</taxon>
        <taxon>Pseudomonadota</taxon>
        <taxon>Gammaproteobacteria</taxon>
        <taxon>Chromatiales</taxon>
        <taxon>Chromatiaceae</taxon>
        <taxon>Thioflavicoccus</taxon>
    </lineage>
</organism>
<reference evidence="1 2" key="1">
    <citation type="submission" date="2011-09" db="EMBL/GenBank/DDBJ databases">
        <title>Complete sequence of chromosome of Thioflavicoccus mobilis 8321.</title>
        <authorList>
            <consortium name="US DOE Joint Genome Institute"/>
            <person name="Lucas S."/>
            <person name="Han J."/>
            <person name="Lapidus A."/>
            <person name="Cheng J.-F."/>
            <person name="Goodwin L."/>
            <person name="Pitluck S."/>
            <person name="Peters L."/>
            <person name="Ovchinnikova G."/>
            <person name="Lu M."/>
            <person name="Detter J.C."/>
            <person name="Han C."/>
            <person name="Tapia R."/>
            <person name="Land M."/>
            <person name="Hauser L."/>
            <person name="Kyrpides N."/>
            <person name="Ivanova N."/>
            <person name="Pagani I."/>
            <person name="Vogl K."/>
            <person name="Liu Z."/>
            <person name="Imhoff J."/>
            <person name="Thiel V."/>
            <person name="Frigaard N.-U."/>
            <person name="Bryant D."/>
            <person name="Woyke T."/>
        </authorList>
    </citation>
    <scope>NUCLEOTIDE SEQUENCE [LARGE SCALE GENOMIC DNA]</scope>
    <source>
        <strain evidence="1 2">8321</strain>
    </source>
</reference>
<evidence type="ECO:0000313" key="2">
    <source>
        <dbReference type="Proteomes" id="UP000010816"/>
    </source>
</evidence>
<dbReference type="HOGENOM" id="CLU_3085792_0_0_6"/>
<sequence>MTISPEERENMIRMAAYFKAEKRQFAPGFETQDWADAEREVDEWLSQHRHVD</sequence>
<dbReference type="Pfam" id="PF11154">
    <property type="entry name" value="DUF2934"/>
    <property type="match status" value="1"/>
</dbReference>